<name>A0A9D1CFU7_9FIRM</name>
<dbReference type="Pfam" id="PF00753">
    <property type="entry name" value="Lactamase_B"/>
    <property type="match status" value="1"/>
</dbReference>
<evidence type="ECO:0000313" key="3">
    <source>
        <dbReference type="Proteomes" id="UP000886879"/>
    </source>
</evidence>
<dbReference type="PANTHER" id="PTHR42951">
    <property type="entry name" value="METALLO-BETA-LACTAMASE DOMAIN-CONTAINING"/>
    <property type="match status" value="1"/>
</dbReference>
<protein>
    <submittedName>
        <fullName evidence="2">MBL fold metallo-hydrolase</fullName>
    </submittedName>
</protein>
<comment type="caution">
    <text evidence="2">The sequence shown here is derived from an EMBL/GenBank/DDBJ whole genome shotgun (WGS) entry which is preliminary data.</text>
</comment>
<evidence type="ECO:0000313" key="2">
    <source>
        <dbReference type="EMBL" id="HIQ59990.1"/>
    </source>
</evidence>
<accession>A0A9D1CFU7</accession>
<dbReference type="InterPro" id="IPR001279">
    <property type="entry name" value="Metallo-B-lactamas"/>
</dbReference>
<gene>
    <name evidence="2" type="ORF">IAD31_00090</name>
</gene>
<evidence type="ECO:0000259" key="1">
    <source>
        <dbReference type="SMART" id="SM00849"/>
    </source>
</evidence>
<dbReference type="SMART" id="SM00849">
    <property type="entry name" value="Lactamase_B"/>
    <property type="match status" value="1"/>
</dbReference>
<dbReference type="EMBL" id="DVFO01000001">
    <property type="protein sequence ID" value="HIQ59990.1"/>
    <property type="molecule type" value="Genomic_DNA"/>
</dbReference>
<dbReference type="Gene3D" id="3.60.15.10">
    <property type="entry name" value="Ribonuclease Z/Hydroxyacylglutathione hydrolase-like"/>
    <property type="match status" value="1"/>
</dbReference>
<dbReference type="InterPro" id="IPR050855">
    <property type="entry name" value="NDM-1-like"/>
</dbReference>
<dbReference type="InterPro" id="IPR036866">
    <property type="entry name" value="RibonucZ/Hydroxyglut_hydro"/>
</dbReference>
<reference evidence="2" key="1">
    <citation type="submission" date="2020-10" db="EMBL/GenBank/DDBJ databases">
        <authorList>
            <person name="Gilroy R."/>
        </authorList>
    </citation>
    <scope>NUCLEOTIDE SEQUENCE</scope>
    <source>
        <strain evidence="2">ChiGjej2B2-12916</strain>
    </source>
</reference>
<dbReference type="SUPFAM" id="SSF56281">
    <property type="entry name" value="Metallo-hydrolase/oxidoreductase"/>
    <property type="match status" value="1"/>
</dbReference>
<dbReference type="AlphaFoldDB" id="A0A9D1CFU7"/>
<dbReference type="PANTHER" id="PTHR42951:SF4">
    <property type="entry name" value="ACYL-COENZYME A THIOESTERASE MBLAC2"/>
    <property type="match status" value="1"/>
</dbReference>
<feature type="domain" description="Metallo-beta-lactamase" evidence="1">
    <location>
        <begin position="28"/>
        <end position="214"/>
    </location>
</feature>
<dbReference type="Proteomes" id="UP000886879">
    <property type="component" value="Unassembled WGS sequence"/>
</dbReference>
<reference evidence="2" key="2">
    <citation type="journal article" date="2021" name="PeerJ">
        <title>Extensive microbial diversity within the chicken gut microbiome revealed by metagenomics and culture.</title>
        <authorList>
            <person name="Gilroy R."/>
            <person name="Ravi A."/>
            <person name="Getino M."/>
            <person name="Pursley I."/>
            <person name="Horton D.L."/>
            <person name="Alikhan N.F."/>
            <person name="Baker D."/>
            <person name="Gharbi K."/>
            <person name="Hall N."/>
            <person name="Watson M."/>
            <person name="Adriaenssens E.M."/>
            <person name="Foster-Nyarko E."/>
            <person name="Jarju S."/>
            <person name="Secka A."/>
            <person name="Antonio M."/>
            <person name="Oren A."/>
            <person name="Chaudhuri R.R."/>
            <person name="La Ragione R."/>
            <person name="Hildebrand F."/>
            <person name="Pallen M.J."/>
        </authorList>
    </citation>
    <scope>NUCLEOTIDE SEQUENCE</scope>
    <source>
        <strain evidence="2">ChiGjej2B2-12916</strain>
    </source>
</reference>
<proteinExistence type="predicted"/>
<organism evidence="2 3">
    <name type="scientific">Candidatus Enterenecus faecium</name>
    <dbReference type="NCBI Taxonomy" id="2840780"/>
    <lineage>
        <taxon>Bacteria</taxon>
        <taxon>Bacillati</taxon>
        <taxon>Bacillota</taxon>
        <taxon>Clostridia</taxon>
        <taxon>Eubacteriales</taxon>
        <taxon>Candidatus Enterenecus</taxon>
    </lineage>
</organism>
<sequence length="256" mass="29330">MKDQNPWFTVDQVDPDTYIISEYRHWEETHCYLLNGRDRTLLIDTGLGICDISPVVAALARGPVTAVATHIHWDHIGGHRYYPDFYAHEAELPWLQGGFPQPIELIRGYVTDRCQLPEGYDVNTYEFFQGTPTRVLRGGETIHLGGRDIQVFHTPGHAPGHMCFWEAERGYLFAGDLIYRGLLTAWFPSTDPQAYLKSLEQVAQLPVQRLFPGHHDLDLPPELRLEMRDKLRELDRAGELRHGSGTHTYGDWAIQL</sequence>